<feature type="domain" description="Phosphoribosyltransferase" evidence="2">
    <location>
        <begin position="181"/>
        <end position="231"/>
    </location>
</feature>
<dbReference type="EMBL" id="QGTW01000004">
    <property type="protein sequence ID" value="PWW29444.1"/>
    <property type="molecule type" value="Genomic_DNA"/>
</dbReference>
<dbReference type="Proteomes" id="UP000247150">
    <property type="component" value="Unassembled WGS sequence"/>
</dbReference>
<evidence type="ECO:0000259" key="2">
    <source>
        <dbReference type="Pfam" id="PF00156"/>
    </source>
</evidence>
<dbReference type="Pfam" id="PF00156">
    <property type="entry name" value="Pribosyltran"/>
    <property type="match status" value="1"/>
</dbReference>
<sequence>MIINCLICNEEIVPQIGWNYLFSKQEPQYLCEVCINSFTLIDGDTCNKCSRPLGETEYKQNNLCLDCVRWEADPKWKGCLERNDSLVTYTDFCKETIARYKFRGDYILSYAFASLMKGKLNALQYDQLTSIPLSDERLYERGFNQSEAIIIAIGLHPESILARTHTEKQSKKSRSERIHLPQVFQIAKPDKIKHKKILIIDDIYTTGSTLHHAAKLLKEAGAESVSSFTIARG</sequence>
<dbReference type="PANTHER" id="PTHR47505:SF1">
    <property type="entry name" value="DNA UTILIZATION PROTEIN YHGH"/>
    <property type="match status" value="1"/>
</dbReference>
<dbReference type="SUPFAM" id="SSF53271">
    <property type="entry name" value="PRTase-like"/>
    <property type="match status" value="1"/>
</dbReference>
<name>A0A2V2ZYC8_9BACI</name>
<evidence type="ECO:0000313" key="3">
    <source>
        <dbReference type="EMBL" id="PWW29444.1"/>
    </source>
</evidence>
<comment type="similarity">
    <text evidence="1">Belongs to the ComF/GntX family.</text>
</comment>
<gene>
    <name evidence="3" type="ORF">DFO73_10475</name>
</gene>
<reference evidence="3 4" key="1">
    <citation type="submission" date="2018-05" db="EMBL/GenBank/DDBJ databases">
        <title>Freshwater and sediment microbial communities from various areas in North America, analyzing microbe dynamics in response to fracking.</title>
        <authorList>
            <person name="Lamendella R."/>
        </authorList>
    </citation>
    <scope>NUCLEOTIDE SEQUENCE [LARGE SCALE GENOMIC DNA]</scope>
    <source>
        <strain evidence="3 4">15_TX</strain>
    </source>
</reference>
<evidence type="ECO:0000313" key="4">
    <source>
        <dbReference type="Proteomes" id="UP000247150"/>
    </source>
</evidence>
<dbReference type="RefSeq" id="WP_110064510.1">
    <property type="nucleotide sequence ID" value="NZ_QGTW01000004.1"/>
</dbReference>
<proteinExistence type="inferred from homology"/>
<dbReference type="AlphaFoldDB" id="A0A2V2ZYC8"/>
<dbReference type="InterPro" id="IPR051910">
    <property type="entry name" value="ComF/GntX_DNA_util-trans"/>
</dbReference>
<dbReference type="PANTHER" id="PTHR47505">
    <property type="entry name" value="DNA UTILIZATION PROTEIN YHGH"/>
    <property type="match status" value="1"/>
</dbReference>
<dbReference type="CDD" id="cd06223">
    <property type="entry name" value="PRTases_typeI"/>
    <property type="match status" value="1"/>
</dbReference>
<organism evidence="3 4">
    <name type="scientific">Cytobacillus oceanisediminis</name>
    <dbReference type="NCBI Taxonomy" id="665099"/>
    <lineage>
        <taxon>Bacteria</taxon>
        <taxon>Bacillati</taxon>
        <taxon>Bacillota</taxon>
        <taxon>Bacilli</taxon>
        <taxon>Bacillales</taxon>
        <taxon>Bacillaceae</taxon>
        <taxon>Cytobacillus</taxon>
    </lineage>
</organism>
<protein>
    <submittedName>
        <fullName evidence="3">Competence protein ComFC</fullName>
    </submittedName>
</protein>
<dbReference type="InterPro" id="IPR029057">
    <property type="entry name" value="PRTase-like"/>
</dbReference>
<dbReference type="InterPro" id="IPR000836">
    <property type="entry name" value="PRTase_dom"/>
</dbReference>
<dbReference type="OrthoDB" id="9779910at2"/>
<dbReference type="Gene3D" id="3.40.50.2020">
    <property type="match status" value="1"/>
</dbReference>
<accession>A0A2V2ZYC8</accession>
<evidence type="ECO:0000256" key="1">
    <source>
        <dbReference type="ARBA" id="ARBA00008007"/>
    </source>
</evidence>
<comment type="caution">
    <text evidence="3">The sequence shown here is derived from an EMBL/GenBank/DDBJ whole genome shotgun (WGS) entry which is preliminary data.</text>
</comment>